<name>A0A0F8Y098_9ZZZZ</name>
<dbReference type="EMBL" id="LAZR01056202">
    <property type="protein sequence ID" value="KKK74688.1"/>
    <property type="molecule type" value="Genomic_DNA"/>
</dbReference>
<sequence>MKKRLLTLLIGLVLLSGAVLAAVLYA</sequence>
<evidence type="ECO:0000313" key="1">
    <source>
        <dbReference type="EMBL" id="KKK74688.1"/>
    </source>
</evidence>
<proteinExistence type="predicted"/>
<dbReference type="AlphaFoldDB" id="A0A0F8Y098"/>
<protein>
    <submittedName>
        <fullName evidence="1">Uncharacterized protein</fullName>
    </submittedName>
</protein>
<comment type="caution">
    <text evidence="1">The sequence shown here is derived from an EMBL/GenBank/DDBJ whole genome shotgun (WGS) entry which is preliminary data.</text>
</comment>
<accession>A0A0F8Y098</accession>
<organism evidence="1">
    <name type="scientific">marine sediment metagenome</name>
    <dbReference type="NCBI Taxonomy" id="412755"/>
    <lineage>
        <taxon>unclassified sequences</taxon>
        <taxon>metagenomes</taxon>
        <taxon>ecological metagenomes</taxon>
    </lineage>
</organism>
<gene>
    <name evidence="1" type="ORF">LCGC14_2881300</name>
</gene>
<feature type="non-terminal residue" evidence="1">
    <location>
        <position position="26"/>
    </location>
</feature>
<reference evidence="1" key="1">
    <citation type="journal article" date="2015" name="Nature">
        <title>Complex archaea that bridge the gap between prokaryotes and eukaryotes.</title>
        <authorList>
            <person name="Spang A."/>
            <person name="Saw J.H."/>
            <person name="Jorgensen S.L."/>
            <person name="Zaremba-Niedzwiedzka K."/>
            <person name="Martijn J."/>
            <person name="Lind A.E."/>
            <person name="van Eijk R."/>
            <person name="Schleper C."/>
            <person name="Guy L."/>
            <person name="Ettema T.J."/>
        </authorList>
    </citation>
    <scope>NUCLEOTIDE SEQUENCE</scope>
</reference>